<feature type="transmembrane region" description="Helical" evidence="6">
    <location>
        <begin position="114"/>
        <end position="136"/>
    </location>
</feature>
<evidence type="ECO:0000256" key="6">
    <source>
        <dbReference type="SAM" id="Phobius"/>
    </source>
</evidence>
<organism evidence="7">
    <name type="scientific">hydrothermal vent metagenome</name>
    <dbReference type="NCBI Taxonomy" id="652676"/>
    <lineage>
        <taxon>unclassified sequences</taxon>
        <taxon>metagenomes</taxon>
        <taxon>ecological metagenomes</taxon>
    </lineage>
</organism>
<keyword evidence="5 6" id="KW-0472">Membrane</keyword>
<keyword evidence="4 6" id="KW-1133">Transmembrane helix</keyword>
<dbReference type="InterPro" id="IPR007140">
    <property type="entry name" value="DUF350"/>
</dbReference>
<evidence type="ECO:0000256" key="3">
    <source>
        <dbReference type="ARBA" id="ARBA00022692"/>
    </source>
</evidence>
<name>A0A3B0RRH5_9ZZZZ</name>
<comment type="subcellular location">
    <subcellularLocation>
        <location evidence="1">Cell membrane</location>
        <topology evidence="1">Multi-pass membrane protein</topology>
    </subcellularLocation>
</comment>
<keyword evidence="2" id="KW-1003">Cell membrane</keyword>
<evidence type="ECO:0000256" key="2">
    <source>
        <dbReference type="ARBA" id="ARBA00022475"/>
    </source>
</evidence>
<gene>
    <name evidence="7" type="ORF">MNBD_ALPHA06-957</name>
</gene>
<dbReference type="PANTHER" id="PTHR40043">
    <property type="entry name" value="UPF0719 INNER MEMBRANE PROTEIN YJFL"/>
    <property type="match status" value="1"/>
</dbReference>
<reference evidence="7" key="1">
    <citation type="submission" date="2018-06" db="EMBL/GenBank/DDBJ databases">
        <authorList>
            <person name="Zhirakovskaya E."/>
        </authorList>
    </citation>
    <scope>NUCLEOTIDE SEQUENCE</scope>
</reference>
<dbReference type="GO" id="GO:0005886">
    <property type="term" value="C:plasma membrane"/>
    <property type="evidence" value="ECO:0007669"/>
    <property type="project" value="UniProtKB-SubCell"/>
</dbReference>
<dbReference type="Pfam" id="PF03994">
    <property type="entry name" value="DUF350"/>
    <property type="match status" value="1"/>
</dbReference>
<protein>
    <recommendedName>
        <fullName evidence="8">Membrane protein with DUF350 domain</fullName>
    </recommendedName>
</protein>
<evidence type="ECO:0008006" key="8">
    <source>
        <dbReference type="Google" id="ProtNLM"/>
    </source>
</evidence>
<keyword evidence="3 6" id="KW-0812">Transmembrane</keyword>
<dbReference type="AlphaFoldDB" id="A0A3B0RRH5"/>
<evidence type="ECO:0000256" key="4">
    <source>
        <dbReference type="ARBA" id="ARBA00022989"/>
    </source>
</evidence>
<sequence>MDAALQSLSSGLPILILHLLTAASVLGVGAVIYVRLTAHQELKLIRDGNTAASISLGAALIGLAIPISVTLATGVNMVEIAIWGVATLLLQLILFQITDLVLRGLSKRIIAGEIATATLLAAIKIGGSILLGAALIG</sequence>
<evidence type="ECO:0000313" key="7">
    <source>
        <dbReference type="EMBL" id="VAV87153.1"/>
    </source>
</evidence>
<evidence type="ECO:0000256" key="5">
    <source>
        <dbReference type="ARBA" id="ARBA00023136"/>
    </source>
</evidence>
<feature type="transmembrane region" description="Helical" evidence="6">
    <location>
        <begin position="54"/>
        <end position="74"/>
    </location>
</feature>
<evidence type="ECO:0000256" key="1">
    <source>
        <dbReference type="ARBA" id="ARBA00004651"/>
    </source>
</evidence>
<proteinExistence type="predicted"/>
<feature type="transmembrane region" description="Helical" evidence="6">
    <location>
        <begin position="12"/>
        <end position="34"/>
    </location>
</feature>
<dbReference type="EMBL" id="UOEE01000029">
    <property type="protein sequence ID" value="VAV87153.1"/>
    <property type="molecule type" value="Genomic_DNA"/>
</dbReference>
<feature type="transmembrane region" description="Helical" evidence="6">
    <location>
        <begin position="80"/>
        <end position="102"/>
    </location>
</feature>
<dbReference type="PANTHER" id="PTHR40043:SF1">
    <property type="entry name" value="UPF0719 INNER MEMBRANE PROTEIN YJFL"/>
    <property type="match status" value="1"/>
</dbReference>
<accession>A0A3B0RRH5</accession>